<dbReference type="VEuPathDB" id="FungiDB:P170DRAFT_40570"/>
<feature type="transmembrane region" description="Helical" evidence="1">
    <location>
        <begin position="47"/>
        <end position="67"/>
    </location>
</feature>
<gene>
    <name evidence="2" type="ORF">P170DRAFT_40570</name>
</gene>
<keyword evidence="3" id="KW-1185">Reference proteome</keyword>
<protein>
    <submittedName>
        <fullName evidence="2">Uncharacterized protein</fullName>
    </submittedName>
</protein>
<accession>A0A2I2GRE1</accession>
<proteinExistence type="predicted"/>
<dbReference type="Proteomes" id="UP000234275">
    <property type="component" value="Unassembled WGS sequence"/>
</dbReference>
<dbReference type="GeneID" id="36554294"/>
<reference evidence="2 3" key="1">
    <citation type="submission" date="2016-12" db="EMBL/GenBank/DDBJ databases">
        <title>The genomes of Aspergillus section Nigri reveals drivers in fungal speciation.</title>
        <authorList>
            <consortium name="DOE Joint Genome Institute"/>
            <person name="Vesth T.C."/>
            <person name="Nybo J."/>
            <person name="Theobald S."/>
            <person name="Brandl J."/>
            <person name="Frisvad J.C."/>
            <person name="Nielsen K.F."/>
            <person name="Lyhne E.K."/>
            <person name="Kogle M.E."/>
            <person name="Kuo A."/>
            <person name="Riley R."/>
            <person name="Clum A."/>
            <person name="Nolan M."/>
            <person name="Lipzen A."/>
            <person name="Salamov A."/>
            <person name="Henrissat B."/>
            <person name="Wiebenga A."/>
            <person name="De Vries R.P."/>
            <person name="Grigoriev I.V."/>
            <person name="Mortensen U.H."/>
            <person name="Andersen M.R."/>
            <person name="Baker S.E."/>
        </authorList>
    </citation>
    <scope>NUCLEOTIDE SEQUENCE [LARGE SCALE GENOMIC DNA]</scope>
    <source>
        <strain evidence="2 3">IBT 23096</strain>
    </source>
</reference>
<evidence type="ECO:0000313" key="3">
    <source>
        <dbReference type="Proteomes" id="UP000234275"/>
    </source>
</evidence>
<evidence type="ECO:0000256" key="1">
    <source>
        <dbReference type="SAM" id="Phobius"/>
    </source>
</evidence>
<keyword evidence="1" id="KW-0812">Transmembrane</keyword>
<sequence length="98" mass="11452">MWVADGRPQSHGDGRPIDSTFLFFLFSPQRRSAVPPMSFDAFDVSNVTFTFLFHPILFPLFMALLMVCYDLKRLGYWICKECLFSFFVSFLSRTYPSE</sequence>
<dbReference type="RefSeq" id="XP_024710735.1">
    <property type="nucleotide sequence ID" value="XM_024846595.1"/>
</dbReference>
<name>A0A2I2GRE1_9EURO</name>
<organism evidence="2 3">
    <name type="scientific">Aspergillus steynii IBT 23096</name>
    <dbReference type="NCBI Taxonomy" id="1392250"/>
    <lineage>
        <taxon>Eukaryota</taxon>
        <taxon>Fungi</taxon>
        <taxon>Dikarya</taxon>
        <taxon>Ascomycota</taxon>
        <taxon>Pezizomycotina</taxon>
        <taxon>Eurotiomycetes</taxon>
        <taxon>Eurotiomycetidae</taxon>
        <taxon>Eurotiales</taxon>
        <taxon>Aspergillaceae</taxon>
        <taxon>Aspergillus</taxon>
        <taxon>Aspergillus subgen. Circumdati</taxon>
    </lineage>
</organism>
<dbReference type="AlphaFoldDB" id="A0A2I2GRE1"/>
<keyword evidence="1" id="KW-1133">Transmembrane helix</keyword>
<keyword evidence="1" id="KW-0472">Membrane</keyword>
<dbReference type="EMBL" id="MSFO01000001">
    <property type="protein sequence ID" value="PLB55433.1"/>
    <property type="molecule type" value="Genomic_DNA"/>
</dbReference>
<evidence type="ECO:0000313" key="2">
    <source>
        <dbReference type="EMBL" id="PLB55433.1"/>
    </source>
</evidence>
<comment type="caution">
    <text evidence="2">The sequence shown here is derived from an EMBL/GenBank/DDBJ whole genome shotgun (WGS) entry which is preliminary data.</text>
</comment>